<dbReference type="RefSeq" id="WP_132630213.1">
    <property type="nucleotide sequence ID" value="NZ_SMLD01000022.1"/>
</dbReference>
<sequence>MKLVVFGASGGTGRELVGQARAAGHQVTAVVRTPGDLADTVVADIFDFPSLVPLLAGHDAVLSALGPRGRTTTSVCSTAVAAISQAMTEAGVRRIVAISAQPVLRGGAGEPWWHRLTILPLVRMIYRHVYRDLERMEHVLAASDTDWTVLRPPYLTDDPPSGRYRTAMEANLSGWSLTRGDLARAMLDTLDDPATIRRALGVGPA</sequence>
<dbReference type="Gene3D" id="3.40.50.720">
    <property type="entry name" value="NAD(P)-binding Rossmann-like Domain"/>
    <property type="match status" value="1"/>
</dbReference>
<dbReference type="Proteomes" id="UP000295136">
    <property type="component" value="Unassembled WGS sequence"/>
</dbReference>
<proteinExistence type="predicted"/>
<dbReference type="Pfam" id="PF13460">
    <property type="entry name" value="NAD_binding_10"/>
    <property type="match status" value="1"/>
</dbReference>
<reference evidence="2 3" key="1">
    <citation type="submission" date="2019-03" db="EMBL/GenBank/DDBJ databases">
        <title>Draft genome sequences of novel Actinobacteria.</title>
        <authorList>
            <person name="Sahin N."/>
            <person name="Ay H."/>
            <person name="Saygin H."/>
        </authorList>
    </citation>
    <scope>NUCLEOTIDE SEQUENCE [LARGE SCALE GENOMIC DNA]</scope>
    <source>
        <strain evidence="2 3">6K102</strain>
    </source>
</reference>
<dbReference type="InterPro" id="IPR036291">
    <property type="entry name" value="NAD(P)-bd_dom_sf"/>
</dbReference>
<name>A0A4R5FSC1_9ACTN</name>
<dbReference type="SUPFAM" id="SSF51735">
    <property type="entry name" value="NAD(P)-binding Rossmann-fold domains"/>
    <property type="match status" value="1"/>
</dbReference>
<organism evidence="2 3">
    <name type="scientific">Nonomuraea mesophila</name>
    <dbReference type="NCBI Taxonomy" id="2530382"/>
    <lineage>
        <taxon>Bacteria</taxon>
        <taxon>Bacillati</taxon>
        <taxon>Actinomycetota</taxon>
        <taxon>Actinomycetes</taxon>
        <taxon>Streptosporangiales</taxon>
        <taxon>Streptosporangiaceae</taxon>
        <taxon>Nonomuraea</taxon>
    </lineage>
</organism>
<dbReference type="InterPro" id="IPR016040">
    <property type="entry name" value="NAD(P)-bd_dom"/>
</dbReference>
<protein>
    <submittedName>
        <fullName evidence="2">NADH-flavin reductase</fullName>
    </submittedName>
</protein>
<dbReference type="EMBL" id="SMLD01000022">
    <property type="protein sequence ID" value="TDE56157.1"/>
    <property type="molecule type" value="Genomic_DNA"/>
</dbReference>
<evidence type="ECO:0000313" key="3">
    <source>
        <dbReference type="Proteomes" id="UP000295136"/>
    </source>
</evidence>
<feature type="domain" description="NAD(P)-binding" evidence="1">
    <location>
        <begin position="7"/>
        <end position="193"/>
    </location>
</feature>
<keyword evidence="3" id="KW-1185">Reference proteome</keyword>
<dbReference type="AlphaFoldDB" id="A0A4R5FSC1"/>
<dbReference type="GO" id="GO:0042602">
    <property type="term" value="F:riboflavin reductase (NADPH) activity"/>
    <property type="evidence" value="ECO:0007669"/>
    <property type="project" value="TreeGrafter"/>
</dbReference>
<evidence type="ECO:0000259" key="1">
    <source>
        <dbReference type="Pfam" id="PF13460"/>
    </source>
</evidence>
<dbReference type="PANTHER" id="PTHR43355">
    <property type="entry name" value="FLAVIN REDUCTASE (NADPH)"/>
    <property type="match status" value="1"/>
</dbReference>
<dbReference type="GO" id="GO:0004074">
    <property type="term" value="F:biliverdin reductase [NAD(P)H] activity"/>
    <property type="evidence" value="ECO:0007669"/>
    <property type="project" value="TreeGrafter"/>
</dbReference>
<gene>
    <name evidence="2" type="ORF">E1295_11355</name>
</gene>
<evidence type="ECO:0000313" key="2">
    <source>
        <dbReference type="EMBL" id="TDE56157.1"/>
    </source>
</evidence>
<dbReference type="InterPro" id="IPR051606">
    <property type="entry name" value="Polyketide_Oxido-like"/>
</dbReference>
<accession>A0A4R5FSC1</accession>
<dbReference type="PANTHER" id="PTHR43355:SF2">
    <property type="entry name" value="FLAVIN REDUCTASE (NADPH)"/>
    <property type="match status" value="1"/>
</dbReference>
<comment type="caution">
    <text evidence="2">The sequence shown here is derived from an EMBL/GenBank/DDBJ whole genome shotgun (WGS) entry which is preliminary data.</text>
</comment>